<comment type="caution">
    <text evidence="2">The sequence shown here is derived from an EMBL/GenBank/DDBJ whole genome shotgun (WGS) entry which is preliminary data.</text>
</comment>
<evidence type="ECO:0000259" key="1">
    <source>
        <dbReference type="Pfam" id="PF01636"/>
    </source>
</evidence>
<dbReference type="Gene3D" id="3.30.200.20">
    <property type="entry name" value="Phosphorylase Kinase, domain 1"/>
    <property type="match status" value="1"/>
</dbReference>
<dbReference type="InterPro" id="IPR002575">
    <property type="entry name" value="Aminoglycoside_PTrfase"/>
</dbReference>
<evidence type="ECO:0000313" key="3">
    <source>
        <dbReference type="Proteomes" id="UP001315278"/>
    </source>
</evidence>
<dbReference type="InterPro" id="IPR051678">
    <property type="entry name" value="AGP_Transferase"/>
</dbReference>
<dbReference type="RefSeq" id="WP_212493574.1">
    <property type="nucleotide sequence ID" value="NZ_JAFCJH010000023.1"/>
</dbReference>
<dbReference type="EMBL" id="JAFCJH010000023">
    <property type="protein sequence ID" value="MBR0798069.1"/>
    <property type="molecule type" value="Genomic_DNA"/>
</dbReference>
<proteinExistence type="predicted"/>
<protein>
    <submittedName>
        <fullName evidence="2">Aminoglycoside phosphotransferase family protein</fullName>
    </submittedName>
</protein>
<dbReference type="Pfam" id="PF01636">
    <property type="entry name" value="APH"/>
    <property type="match status" value="1"/>
</dbReference>
<gene>
    <name evidence="2" type="ORF">JQ615_22005</name>
</gene>
<sequence>MTGNPPLQLKPRLDLSIDHAQAIVSRVAPRATVREVVELRGGEISTIHEIVLTDATSHILKVYPASLQWKMAKEVRVLGLLDQADIPVPRILLADDTRSIIDLSFVLMSKLEGVVLGRRDPELSDRHQFAIFAEMGAALRRINDITLDSFGYIGPNGVWTPHPTNRAYMSAQFDKKLAEFCTRGGDKALAERLRSSIAWRSHLLDAADRPRLCHYDLHAGNVLVTPDGKPQLCGIVDFENAIAGDPLMDIAKALYYFTPKDAARRDGLLAGYGAIDRPDWEATIDLYRLACTLELWCWFAQIGKRDGLADLARELESSTG</sequence>
<dbReference type="Proteomes" id="UP001315278">
    <property type="component" value="Unassembled WGS sequence"/>
</dbReference>
<dbReference type="SUPFAM" id="SSF56112">
    <property type="entry name" value="Protein kinase-like (PK-like)"/>
    <property type="match status" value="1"/>
</dbReference>
<reference evidence="3" key="1">
    <citation type="journal article" date="2021" name="ISME J.">
        <title>Evolutionary origin and ecological implication of a unique nif island in free-living Bradyrhizobium lineages.</title>
        <authorList>
            <person name="Tao J."/>
        </authorList>
    </citation>
    <scope>NUCLEOTIDE SEQUENCE [LARGE SCALE GENOMIC DNA]</scope>
    <source>
        <strain evidence="3">SZCCT0434</strain>
    </source>
</reference>
<organism evidence="2 3">
    <name type="scientific">Bradyrhizobium jicamae</name>
    <dbReference type="NCBI Taxonomy" id="280332"/>
    <lineage>
        <taxon>Bacteria</taxon>
        <taxon>Pseudomonadati</taxon>
        <taxon>Pseudomonadota</taxon>
        <taxon>Alphaproteobacteria</taxon>
        <taxon>Hyphomicrobiales</taxon>
        <taxon>Nitrobacteraceae</taxon>
        <taxon>Bradyrhizobium</taxon>
    </lineage>
</organism>
<dbReference type="Gene3D" id="3.90.1200.10">
    <property type="match status" value="1"/>
</dbReference>
<dbReference type="InterPro" id="IPR011009">
    <property type="entry name" value="Kinase-like_dom_sf"/>
</dbReference>
<evidence type="ECO:0000313" key="2">
    <source>
        <dbReference type="EMBL" id="MBR0798069.1"/>
    </source>
</evidence>
<keyword evidence="3" id="KW-1185">Reference proteome</keyword>
<accession>A0ABS5FN43</accession>
<dbReference type="PANTHER" id="PTHR21310">
    <property type="entry name" value="AMINOGLYCOSIDE PHOSPHOTRANSFERASE-RELATED-RELATED"/>
    <property type="match status" value="1"/>
</dbReference>
<name>A0ABS5FN43_9BRAD</name>
<feature type="domain" description="Aminoglycoside phosphotransferase" evidence="1">
    <location>
        <begin position="50"/>
        <end position="281"/>
    </location>
</feature>